<evidence type="ECO:0000256" key="4">
    <source>
        <dbReference type="ARBA" id="ARBA00023163"/>
    </source>
</evidence>
<dbReference type="GO" id="GO:0016987">
    <property type="term" value="F:sigma factor activity"/>
    <property type="evidence" value="ECO:0007669"/>
    <property type="project" value="UniProtKB-KW"/>
</dbReference>
<dbReference type="InterPro" id="IPR007627">
    <property type="entry name" value="RNA_pol_sigma70_r2"/>
</dbReference>
<dbReference type="InterPro" id="IPR013324">
    <property type="entry name" value="RNA_pol_sigma_r3/r4-like"/>
</dbReference>
<keyword evidence="3" id="KW-0731">Sigma factor</keyword>
<dbReference type="InterPro" id="IPR036388">
    <property type="entry name" value="WH-like_DNA-bd_sf"/>
</dbReference>
<dbReference type="InterPro" id="IPR013325">
    <property type="entry name" value="RNA_pol_sigma_r2"/>
</dbReference>
<dbReference type="OrthoDB" id="1160671at2"/>
<dbReference type="RefSeq" id="WP_105016429.1">
    <property type="nucleotide sequence ID" value="NZ_MSCN01000001.1"/>
</dbReference>
<dbReference type="Pfam" id="PF04542">
    <property type="entry name" value="Sigma70_r2"/>
    <property type="match status" value="1"/>
</dbReference>
<evidence type="ECO:0000313" key="8">
    <source>
        <dbReference type="Proteomes" id="UP000238882"/>
    </source>
</evidence>
<protein>
    <submittedName>
        <fullName evidence="7">RNA polymerase subunit sigma-70</fullName>
    </submittedName>
</protein>
<dbReference type="Gene3D" id="1.10.1740.10">
    <property type="match status" value="1"/>
</dbReference>
<proteinExistence type="inferred from homology"/>
<organism evidence="7 8">
    <name type="scientific">Polaribacter porphyrae</name>
    <dbReference type="NCBI Taxonomy" id="1137780"/>
    <lineage>
        <taxon>Bacteria</taxon>
        <taxon>Pseudomonadati</taxon>
        <taxon>Bacteroidota</taxon>
        <taxon>Flavobacteriia</taxon>
        <taxon>Flavobacteriales</taxon>
        <taxon>Flavobacteriaceae</taxon>
    </lineage>
</organism>
<dbReference type="Gene3D" id="1.10.10.10">
    <property type="entry name" value="Winged helix-like DNA-binding domain superfamily/Winged helix DNA-binding domain"/>
    <property type="match status" value="1"/>
</dbReference>
<dbReference type="NCBIfam" id="TIGR02937">
    <property type="entry name" value="sigma70-ECF"/>
    <property type="match status" value="1"/>
</dbReference>
<evidence type="ECO:0000256" key="3">
    <source>
        <dbReference type="ARBA" id="ARBA00023082"/>
    </source>
</evidence>
<name>A0A2S7WQH0_9FLAO</name>
<dbReference type="CDD" id="cd06171">
    <property type="entry name" value="Sigma70_r4"/>
    <property type="match status" value="1"/>
</dbReference>
<dbReference type="EMBL" id="MSCN01000001">
    <property type="protein sequence ID" value="PQJ79833.1"/>
    <property type="molecule type" value="Genomic_DNA"/>
</dbReference>
<evidence type="ECO:0000256" key="2">
    <source>
        <dbReference type="ARBA" id="ARBA00023015"/>
    </source>
</evidence>
<dbReference type="SUPFAM" id="SSF88946">
    <property type="entry name" value="Sigma2 domain of RNA polymerase sigma factors"/>
    <property type="match status" value="1"/>
</dbReference>
<feature type="domain" description="RNA polymerase sigma-70 region 2" evidence="5">
    <location>
        <begin position="34"/>
        <end position="89"/>
    </location>
</feature>
<accession>A0A2S7WQH0</accession>
<dbReference type="InterPro" id="IPR039425">
    <property type="entry name" value="RNA_pol_sigma-70-like"/>
</dbReference>
<dbReference type="AlphaFoldDB" id="A0A2S7WQH0"/>
<keyword evidence="2" id="KW-0805">Transcription regulation</keyword>
<keyword evidence="4" id="KW-0804">Transcription</keyword>
<dbReference type="GO" id="GO:0003677">
    <property type="term" value="F:DNA binding"/>
    <property type="evidence" value="ECO:0007669"/>
    <property type="project" value="InterPro"/>
</dbReference>
<dbReference type="PANTHER" id="PTHR43133:SF51">
    <property type="entry name" value="RNA POLYMERASE SIGMA FACTOR"/>
    <property type="match status" value="1"/>
</dbReference>
<keyword evidence="8" id="KW-1185">Reference proteome</keyword>
<evidence type="ECO:0000259" key="6">
    <source>
        <dbReference type="Pfam" id="PF08281"/>
    </source>
</evidence>
<dbReference type="Proteomes" id="UP000238882">
    <property type="component" value="Unassembled WGS sequence"/>
</dbReference>
<evidence type="ECO:0000259" key="5">
    <source>
        <dbReference type="Pfam" id="PF04542"/>
    </source>
</evidence>
<dbReference type="InterPro" id="IPR014284">
    <property type="entry name" value="RNA_pol_sigma-70_dom"/>
</dbReference>
<dbReference type="Pfam" id="PF08281">
    <property type="entry name" value="Sigma70_r4_2"/>
    <property type="match status" value="1"/>
</dbReference>
<feature type="domain" description="RNA polymerase sigma factor 70 region 4 type 2" evidence="6">
    <location>
        <begin position="117"/>
        <end position="168"/>
    </location>
</feature>
<comment type="caution">
    <text evidence="7">The sequence shown here is derived from an EMBL/GenBank/DDBJ whole genome shotgun (WGS) entry which is preliminary data.</text>
</comment>
<comment type="similarity">
    <text evidence="1">Belongs to the sigma-70 factor family. ECF subfamily.</text>
</comment>
<sequence>MSKEIHFLVIESKKGNQKAQMNLYDLYCDAMFVISCRYIKNREEVKDAMQEGFLKAFLNLENYKSGTNFSAWLKTIIINTCIDILKKRKLETVSLENYPLEPSNDENWNFNINITKETILETIESLPIKYQLVIKLYLLEGYDHQEISEILNIPIKTSRTQLRRAKLLLKDKLKTKKYGT</sequence>
<reference evidence="7 8" key="1">
    <citation type="submission" date="2016-12" db="EMBL/GenBank/DDBJ databases">
        <title>Trade-off between light-utilization and light-protection in marine flavobacteria.</title>
        <authorList>
            <person name="Kumagai Y."/>
            <person name="Yoshizawa S."/>
            <person name="Kogure K."/>
            <person name="Iwasaki W."/>
        </authorList>
    </citation>
    <scope>NUCLEOTIDE SEQUENCE [LARGE SCALE GENOMIC DNA]</scope>
    <source>
        <strain evidence="7 8">NBRC 108759</strain>
    </source>
</reference>
<dbReference type="GO" id="GO:0006352">
    <property type="term" value="P:DNA-templated transcription initiation"/>
    <property type="evidence" value="ECO:0007669"/>
    <property type="project" value="InterPro"/>
</dbReference>
<dbReference type="InterPro" id="IPR013249">
    <property type="entry name" value="RNA_pol_sigma70_r4_t2"/>
</dbReference>
<dbReference type="SUPFAM" id="SSF88659">
    <property type="entry name" value="Sigma3 and sigma4 domains of RNA polymerase sigma factors"/>
    <property type="match status" value="1"/>
</dbReference>
<evidence type="ECO:0000256" key="1">
    <source>
        <dbReference type="ARBA" id="ARBA00010641"/>
    </source>
</evidence>
<evidence type="ECO:0000313" key="7">
    <source>
        <dbReference type="EMBL" id="PQJ79833.1"/>
    </source>
</evidence>
<gene>
    <name evidence="7" type="ORF">BTO18_11890</name>
</gene>
<dbReference type="PANTHER" id="PTHR43133">
    <property type="entry name" value="RNA POLYMERASE ECF-TYPE SIGMA FACTO"/>
    <property type="match status" value="1"/>
</dbReference>